<accession>A0ABR3GRA2</accession>
<feature type="compositionally biased region" description="Low complexity" evidence="1">
    <location>
        <begin position="49"/>
        <end position="89"/>
    </location>
</feature>
<dbReference type="Proteomes" id="UP001447188">
    <property type="component" value="Unassembled WGS sequence"/>
</dbReference>
<sequence length="314" mass="34524">MASPKPEPTPPPMDIVMDIVMDTVMDIDKPEELLSPLPQPVPSPPPAPAADSNNPAPQAPLLVSAAPEESAPAPVAPLPSLEPLQSLEPLDLELLESRPPTPSAELVTAEPENTAYHSPTASEYEPDENSPPPRPPMRFKTTPKVIFKPPKPKIHRVISGRIDLSHSPGGGSLGGPATTLKCPVKGCGQTFTGRNPRQSLWHHLKYYATRGLPDKEDFEKAHGEAHSLMKEEAEPKGTPVERNRISSSDYRKKNPERAKTSARLSNFRARARKKGLTNEKDIEDKVNQWEKEWQEKQAKEASEYFSGILLSAFE</sequence>
<reference evidence="2 3" key="1">
    <citation type="submission" date="2024-02" db="EMBL/GenBank/DDBJ databases">
        <title>Discinaceae phylogenomics.</title>
        <authorList>
            <person name="Dirks A.C."/>
            <person name="James T.Y."/>
        </authorList>
    </citation>
    <scope>NUCLEOTIDE SEQUENCE [LARGE SCALE GENOMIC DNA]</scope>
    <source>
        <strain evidence="2 3">ACD0624</strain>
    </source>
</reference>
<dbReference type="EMBL" id="JBBBZM010000023">
    <property type="protein sequence ID" value="KAL0638335.1"/>
    <property type="molecule type" value="Genomic_DNA"/>
</dbReference>
<feature type="region of interest" description="Disordered" evidence="1">
    <location>
        <begin position="221"/>
        <end position="264"/>
    </location>
</feature>
<keyword evidence="3" id="KW-1185">Reference proteome</keyword>
<evidence type="ECO:0000313" key="3">
    <source>
        <dbReference type="Proteomes" id="UP001447188"/>
    </source>
</evidence>
<proteinExistence type="predicted"/>
<feature type="compositionally biased region" description="Low complexity" evidence="1">
    <location>
        <begin position="138"/>
        <end position="148"/>
    </location>
</feature>
<evidence type="ECO:0000256" key="1">
    <source>
        <dbReference type="SAM" id="MobiDB-lite"/>
    </source>
</evidence>
<name>A0ABR3GRA2_9PEZI</name>
<organism evidence="2 3">
    <name type="scientific">Discina gigas</name>
    <dbReference type="NCBI Taxonomy" id="1032678"/>
    <lineage>
        <taxon>Eukaryota</taxon>
        <taxon>Fungi</taxon>
        <taxon>Dikarya</taxon>
        <taxon>Ascomycota</taxon>
        <taxon>Pezizomycotina</taxon>
        <taxon>Pezizomycetes</taxon>
        <taxon>Pezizales</taxon>
        <taxon>Discinaceae</taxon>
        <taxon>Discina</taxon>
    </lineage>
</organism>
<feature type="compositionally biased region" description="Pro residues" evidence="1">
    <location>
        <begin position="37"/>
        <end position="48"/>
    </location>
</feature>
<gene>
    <name evidence="2" type="ORF">Q9L58_002640</name>
</gene>
<evidence type="ECO:0000313" key="2">
    <source>
        <dbReference type="EMBL" id="KAL0638335.1"/>
    </source>
</evidence>
<comment type="caution">
    <text evidence="2">The sequence shown here is derived from an EMBL/GenBank/DDBJ whole genome shotgun (WGS) entry which is preliminary data.</text>
</comment>
<feature type="compositionally biased region" description="Basic and acidic residues" evidence="1">
    <location>
        <begin position="221"/>
        <end position="259"/>
    </location>
</feature>
<feature type="region of interest" description="Disordered" evidence="1">
    <location>
        <begin position="27"/>
        <end position="152"/>
    </location>
</feature>
<evidence type="ECO:0008006" key="4">
    <source>
        <dbReference type="Google" id="ProtNLM"/>
    </source>
</evidence>
<protein>
    <recommendedName>
        <fullName evidence="4">C2H2-type domain-containing protein</fullName>
    </recommendedName>
</protein>